<keyword evidence="3" id="KW-1185">Reference proteome</keyword>
<accession>A0ABN9LB71</accession>
<keyword evidence="1" id="KW-0812">Transmembrane</keyword>
<dbReference type="Proteomes" id="UP001176940">
    <property type="component" value="Unassembled WGS sequence"/>
</dbReference>
<evidence type="ECO:0000256" key="1">
    <source>
        <dbReference type="SAM" id="Phobius"/>
    </source>
</evidence>
<gene>
    <name evidence="2" type="ORF">RIMI_LOCUS6094545</name>
</gene>
<sequence length="107" mass="12499">MMYPGLKESPRFYECEFRNGSMQLWRLFRWWCGVFEGQGLRTFYFLLVCTCLPTAIIVFSFACDHCQGHVGLPRSGQYDYQETRQQPHVGDEADQDDLNRGALYVSI</sequence>
<reference evidence="2" key="1">
    <citation type="submission" date="2023-07" db="EMBL/GenBank/DDBJ databases">
        <authorList>
            <person name="Stuckert A."/>
        </authorList>
    </citation>
    <scope>NUCLEOTIDE SEQUENCE</scope>
</reference>
<comment type="caution">
    <text evidence="2">The sequence shown here is derived from an EMBL/GenBank/DDBJ whole genome shotgun (WGS) entry which is preliminary data.</text>
</comment>
<protein>
    <submittedName>
        <fullName evidence="2">Uncharacterized protein</fullName>
    </submittedName>
</protein>
<keyword evidence="1" id="KW-1133">Transmembrane helix</keyword>
<dbReference type="EMBL" id="CAUEEQ010010822">
    <property type="protein sequence ID" value="CAJ0934821.1"/>
    <property type="molecule type" value="Genomic_DNA"/>
</dbReference>
<organism evidence="2 3">
    <name type="scientific">Ranitomeya imitator</name>
    <name type="common">mimic poison frog</name>
    <dbReference type="NCBI Taxonomy" id="111125"/>
    <lineage>
        <taxon>Eukaryota</taxon>
        <taxon>Metazoa</taxon>
        <taxon>Chordata</taxon>
        <taxon>Craniata</taxon>
        <taxon>Vertebrata</taxon>
        <taxon>Euteleostomi</taxon>
        <taxon>Amphibia</taxon>
        <taxon>Batrachia</taxon>
        <taxon>Anura</taxon>
        <taxon>Neobatrachia</taxon>
        <taxon>Hyloidea</taxon>
        <taxon>Dendrobatidae</taxon>
        <taxon>Dendrobatinae</taxon>
        <taxon>Ranitomeya</taxon>
    </lineage>
</organism>
<feature type="transmembrane region" description="Helical" evidence="1">
    <location>
        <begin position="43"/>
        <end position="62"/>
    </location>
</feature>
<evidence type="ECO:0000313" key="2">
    <source>
        <dbReference type="EMBL" id="CAJ0934821.1"/>
    </source>
</evidence>
<keyword evidence="1" id="KW-0472">Membrane</keyword>
<evidence type="ECO:0000313" key="3">
    <source>
        <dbReference type="Proteomes" id="UP001176940"/>
    </source>
</evidence>
<proteinExistence type="predicted"/>
<name>A0ABN9LB71_9NEOB</name>